<accession>A0A2P2MUE5</accession>
<dbReference type="EMBL" id="GGEC01053364">
    <property type="protein sequence ID" value="MBX33848.1"/>
    <property type="molecule type" value="Transcribed_RNA"/>
</dbReference>
<proteinExistence type="predicted"/>
<reference evidence="1" key="1">
    <citation type="submission" date="2018-02" db="EMBL/GenBank/DDBJ databases">
        <title>Rhizophora mucronata_Transcriptome.</title>
        <authorList>
            <person name="Meera S.P."/>
            <person name="Sreeshan A."/>
            <person name="Augustine A."/>
        </authorList>
    </citation>
    <scope>NUCLEOTIDE SEQUENCE</scope>
    <source>
        <tissue evidence="1">Leaf</tissue>
    </source>
</reference>
<dbReference type="EMBL" id="GGEC01053361">
    <property type="protein sequence ID" value="MBX33845.1"/>
    <property type="molecule type" value="Transcribed_RNA"/>
</dbReference>
<dbReference type="AlphaFoldDB" id="A0A2P2MUE5"/>
<evidence type="ECO:0000313" key="1">
    <source>
        <dbReference type="EMBL" id="MBX33845.1"/>
    </source>
</evidence>
<organism evidence="1">
    <name type="scientific">Rhizophora mucronata</name>
    <name type="common">Asiatic mangrove</name>
    <dbReference type="NCBI Taxonomy" id="61149"/>
    <lineage>
        <taxon>Eukaryota</taxon>
        <taxon>Viridiplantae</taxon>
        <taxon>Streptophyta</taxon>
        <taxon>Embryophyta</taxon>
        <taxon>Tracheophyta</taxon>
        <taxon>Spermatophyta</taxon>
        <taxon>Magnoliopsida</taxon>
        <taxon>eudicotyledons</taxon>
        <taxon>Gunneridae</taxon>
        <taxon>Pentapetalae</taxon>
        <taxon>rosids</taxon>
        <taxon>fabids</taxon>
        <taxon>Malpighiales</taxon>
        <taxon>Rhizophoraceae</taxon>
        <taxon>Rhizophora</taxon>
    </lineage>
</organism>
<name>A0A2P2MUE5_RHIMU</name>
<protein>
    <submittedName>
        <fullName evidence="1">Uncharacterized protein</fullName>
    </submittedName>
</protein>
<sequence>MNKFHDNVEGCNGVASMISGRLTAEEPRGMRPYAASHIVQILHSTSGPWAQSIDAIPWAVASIVTSAAGTSICCL</sequence>